<protein>
    <submittedName>
        <fullName evidence="2">Uncharacterized protein</fullName>
    </submittedName>
</protein>
<dbReference type="EMBL" id="CP036261">
    <property type="protein sequence ID" value="QDS89858.1"/>
    <property type="molecule type" value="Genomic_DNA"/>
</dbReference>
<keyword evidence="1" id="KW-0472">Membrane</keyword>
<reference evidence="2 3" key="1">
    <citation type="submission" date="2019-02" db="EMBL/GenBank/DDBJ databases">
        <title>Deep-cultivation of Planctomycetes and their phenomic and genomic characterization uncovers novel biology.</title>
        <authorList>
            <person name="Wiegand S."/>
            <person name="Jogler M."/>
            <person name="Boedeker C."/>
            <person name="Pinto D."/>
            <person name="Vollmers J."/>
            <person name="Rivas-Marin E."/>
            <person name="Kohn T."/>
            <person name="Peeters S.H."/>
            <person name="Heuer A."/>
            <person name="Rast P."/>
            <person name="Oberbeckmann S."/>
            <person name="Bunk B."/>
            <person name="Jeske O."/>
            <person name="Meyerdierks A."/>
            <person name="Storesund J.E."/>
            <person name="Kallscheuer N."/>
            <person name="Luecker S."/>
            <person name="Lage O.M."/>
            <person name="Pohl T."/>
            <person name="Merkel B.J."/>
            <person name="Hornburger P."/>
            <person name="Mueller R.-W."/>
            <person name="Bruemmer F."/>
            <person name="Labrenz M."/>
            <person name="Spormann A.M."/>
            <person name="Op den Camp H."/>
            <person name="Overmann J."/>
            <person name="Amann R."/>
            <person name="Jetten M.S.M."/>
            <person name="Mascher T."/>
            <person name="Medema M.H."/>
            <person name="Devos D.P."/>
            <person name="Kaster A.-K."/>
            <person name="Ovreas L."/>
            <person name="Rohde M."/>
            <person name="Galperin M.Y."/>
            <person name="Jogler C."/>
        </authorList>
    </citation>
    <scope>NUCLEOTIDE SEQUENCE [LARGE SCALE GENOMIC DNA]</scope>
    <source>
        <strain evidence="2 3">EC9</strain>
    </source>
</reference>
<keyword evidence="3" id="KW-1185">Reference proteome</keyword>
<keyword evidence="1" id="KW-1133">Transmembrane helix</keyword>
<name>A0A517M4R0_9BACT</name>
<evidence type="ECO:0000313" key="2">
    <source>
        <dbReference type="EMBL" id="QDS89858.1"/>
    </source>
</evidence>
<dbReference type="AlphaFoldDB" id="A0A517M4R0"/>
<organism evidence="2 3">
    <name type="scientific">Rosistilla ulvae</name>
    <dbReference type="NCBI Taxonomy" id="1930277"/>
    <lineage>
        <taxon>Bacteria</taxon>
        <taxon>Pseudomonadati</taxon>
        <taxon>Planctomycetota</taxon>
        <taxon>Planctomycetia</taxon>
        <taxon>Pirellulales</taxon>
        <taxon>Pirellulaceae</taxon>
        <taxon>Rosistilla</taxon>
    </lineage>
</organism>
<feature type="transmembrane region" description="Helical" evidence="1">
    <location>
        <begin position="88"/>
        <end position="108"/>
    </location>
</feature>
<evidence type="ECO:0000313" key="3">
    <source>
        <dbReference type="Proteomes" id="UP000319557"/>
    </source>
</evidence>
<evidence type="ECO:0000256" key="1">
    <source>
        <dbReference type="SAM" id="Phobius"/>
    </source>
</evidence>
<dbReference type="Proteomes" id="UP000319557">
    <property type="component" value="Chromosome"/>
</dbReference>
<accession>A0A517M4R0</accession>
<proteinExistence type="predicted"/>
<gene>
    <name evidence="2" type="ORF">EC9_40590</name>
</gene>
<keyword evidence="1" id="KW-0812">Transmembrane</keyword>
<feature type="transmembrane region" description="Helical" evidence="1">
    <location>
        <begin position="55"/>
        <end position="82"/>
    </location>
</feature>
<dbReference type="KEGG" id="ruv:EC9_40590"/>
<sequence>MVGAGMIAFAASMILARLTEQPLALVVACGLVCFTGAIASLFVTLTMSRASVDGIVAGAIAGMLVRVAMAMAGAIVFVSAGLGQRQVVGGWILYWYLTFLVVEVVWLVRQMSPTSSTQEAQSC</sequence>
<feature type="transmembrane region" description="Helical" evidence="1">
    <location>
        <begin position="23"/>
        <end position="43"/>
    </location>
</feature>